<evidence type="ECO:0000259" key="10">
    <source>
        <dbReference type="Pfam" id="PF14721"/>
    </source>
</evidence>
<keyword evidence="5" id="KW-0809">Transit peptide</keyword>
<dbReference type="RefSeq" id="WP_115414703.1">
    <property type="nucleotide sequence ID" value="NZ_CP031356.1"/>
</dbReference>
<dbReference type="KEGG" id="bsau:DWV08_15895"/>
<evidence type="ECO:0000313" key="11">
    <source>
        <dbReference type="EMBL" id="AXK46956.1"/>
    </source>
</evidence>
<evidence type="ECO:0000256" key="4">
    <source>
        <dbReference type="ARBA" id="ARBA00022827"/>
    </source>
</evidence>
<evidence type="ECO:0000313" key="14">
    <source>
        <dbReference type="Proteomes" id="UP000282185"/>
    </source>
</evidence>
<evidence type="ECO:0000313" key="12">
    <source>
        <dbReference type="EMBL" id="RRR22671.1"/>
    </source>
</evidence>
<evidence type="ECO:0000259" key="9">
    <source>
        <dbReference type="Pfam" id="PF07992"/>
    </source>
</evidence>
<evidence type="ECO:0000256" key="8">
    <source>
        <dbReference type="ARBA" id="ARBA00047786"/>
    </source>
</evidence>
<dbReference type="InterPro" id="IPR023753">
    <property type="entry name" value="FAD/NAD-binding_dom"/>
</dbReference>
<feature type="domain" description="Mitochondrial apoptosis-inducing factor C-terminal" evidence="10">
    <location>
        <begin position="304"/>
        <end position="347"/>
    </location>
</feature>
<dbReference type="Gene3D" id="3.50.50.60">
    <property type="entry name" value="FAD/NAD(P)-binding domain"/>
    <property type="match status" value="2"/>
</dbReference>
<dbReference type="SUPFAM" id="SSF55424">
    <property type="entry name" value="FAD/NAD-linked reductases, dimerisation (C-terminal) domain"/>
    <property type="match status" value="1"/>
</dbReference>
<evidence type="ECO:0000256" key="6">
    <source>
        <dbReference type="ARBA" id="ARBA00023002"/>
    </source>
</evidence>
<name>A0A345YSQ4_9MICO</name>
<dbReference type="GO" id="GO:0046983">
    <property type="term" value="F:protein dimerization activity"/>
    <property type="evidence" value="ECO:0007669"/>
    <property type="project" value="InterPro"/>
</dbReference>
<reference evidence="12 14" key="2">
    <citation type="submission" date="2018-08" db="EMBL/GenBank/DDBJ databases">
        <title>Brachybacterium saurashtrense DSM 23186.</title>
        <authorList>
            <person name="Li Y."/>
        </authorList>
    </citation>
    <scope>NUCLEOTIDE SEQUENCE [LARGE SCALE GENOMIC DNA]</scope>
    <source>
        <strain evidence="12 14">DSM 23186</strain>
    </source>
</reference>
<keyword evidence="6" id="KW-0560">Oxidoreductase</keyword>
<dbReference type="InterPro" id="IPR050446">
    <property type="entry name" value="FAD-oxidoreductase/Apoptosis"/>
</dbReference>
<dbReference type="Proteomes" id="UP000254236">
    <property type="component" value="Chromosome"/>
</dbReference>
<evidence type="ECO:0000256" key="1">
    <source>
        <dbReference type="ARBA" id="ARBA00001974"/>
    </source>
</evidence>
<dbReference type="GO" id="GO:0033108">
    <property type="term" value="P:mitochondrial respiratory chain complex assembly"/>
    <property type="evidence" value="ECO:0007669"/>
    <property type="project" value="TreeGrafter"/>
</dbReference>
<feature type="domain" description="FAD/NAD(P)-binding" evidence="9">
    <location>
        <begin position="8"/>
        <end position="301"/>
    </location>
</feature>
<organism evidence="12 14">
    <name type="scientific">Brachybacterium saurashtrense</name>
    <dbReference type="NCBI Taxonomy" id="556288"/>
    <lineage>
        <taxon>Bacteria</taxon>
        <taxon>Bacillati</taxon>
        <taxon>Actinomycetota</taxon>
        <taxon>Actinomycetes</taxon>
        <taxon>Micrococcales</taxon>
        <taxon>Dermabacteraceae</taxon>
        <taxon>Brachybacterium</taxon>
    </lineage>
</organism>
<dbReference type="PRINTS" id="PR00368">
    <property type="entry name" value="FADPNR"/>
</dbReference>
<keyword evidence="2" id="KW-0285">Flavoprotein</keyword>
<proteinExistence type="predicted"/>
<evidence type="ECO:0000256" key="2">
    <source>
        <dbReference type="ARBA" id="ARBA00022630"/>
    </source>
</evidence>
<evidence type="ECO:0000313" key="13">
    <source>
        <dbReference type="Proteomes" id="UP000254236"/>
    </source>
</evidence>
<dbReference type="Pfam" id="PF07992">
    <property type="entry name" value="Pyr_redox_2"/>
    <property type="match status" value="1"/>
</dbReference>
<evidence type="ECO:0000256" key="3">
    <source>
        <dbReference type="ARBA" id="ARBA00022703"/>
    </source>
</evidence>
<dbReference type="PRINTS" id="PR00469">
    <property type="entry name" value="PNDRDTASEII"/>
</dbReference>
<keyword evidence="4" id="KW-0274">FAD</keyword>
<evidence type="ECO:0000256" key="7">
    <source>
        <dbReference type="ARBA" id="ARBA00023027"/>
    </source>
</evidence>
<keyword evidence="3" id="KW-0053">Apoptosis</keyword>
<accession>A0A345YSQ4</accession>
<dbReference type="GO" id="GO:0012501">
    <property type="term" value="P:programmed cell death"/>
    <property type="evidence" value="ECO:0007669"/>
    <property type="project" value="TreeGrafter"/>
</dbReference>
<dbReference type="GO" id="GO:0016174">
    <property type="term" value="F:NAD(P)H oxidase H2O2-forming activity"/>
    <property type="evidence" value="ECO:0007669"/>
    <property type="project" value="TreeGrafter"/>
</dbReference>
<evidence type="ECO:0000256" key="5">
    <source>
        <dbReference type="ARBA" id="ARBA00022946"/>
    </source>
</evidence>
<dbReference type="SMART" id="SM01353">
    <property type="entry name" value="AIF_C"/>
    <property type="match status" value="1"/>
</dbReference>
<comment type="cofactor">
    <cofactor evidence="1">
        <name>FAD</name>
        <dbReference type="ChEBI" id="CHEBI:57692"/>
    </cofactor>
</comment>
<dbReference type="EMBL" id="QSWH01000004">
    <property type="protein sequence ID" value="RRR22671.1"/>
    <property type="molecule type" value="Genomic_DNA"/>
</dbReference>
<sequence>MSEFAPRYDHVILGGGVAADAAARALREAAPEASILLLSADPHSPVHRPALSKDLWHGESADPDSQDLRTAAETGAEVRTGTLVTELMPRSHTVVTARGTVIHYGTALLATGSSARRLPGVDDERVTCLRTVGDYRHLRALATEGARIVVVGGGYIGSEAAAALTRTGAQVTLAHPGRRLLEHMLPASIAAHVEEVYAARGITLVPGFCLAGIESGPELVLRSGAGEELRADAVLLGLGAELNISLAAHAGLDLEGGAVVVDRFLRTSAPDVFAAGDVALFDDPLLGWRHVEHVDHAQASGAVAGRNMAGAQEPYEHTPMFYSDLFDDGYEAVGRLDTSLTLREVWNPKGTAAVVHYLDGNTVEGVLLWNTWDQVPAAREIIAASQEGTLDLAALDGMITPG</sequence>
<dbReference type="PANTHER" id="PTHR43557">
    <property type="entry name" value="APOPTOSIS-INDUCING FACTOR 1"/>
    <property type="match status" value="1"/>
</dbReference>
<protein>
    <submittedName>
        <fullName evidence="12">NAD(P)/FAD-dependent oxidoreductase</fullName>
    </submittedName>
</protein>
<dbReference type="Pfam" id="PF14721">
    <property type="entry name" value="AIF_C"/>
    <property type="match status" value="1"/>
</dbReference>
<dbReference type="InterPro" id="IPR036188">
    <property type="entry name" value="FAD/NAD-bd_sf"/>
</dbReference>
<dbReference type="Gene3D" id="3.30.390.30">
    <property type="match status" value="1"/>
</dbReference>
<dbReference type="InterPro" id="IPR016156">
    <property type="entry name" value="FAD/NAD-linked_Rdtase_dimer_sf"/>
</dbReference>
<comment type="catalytic activity">
    <reaction evidence="8">
        <text>A + NADH + H(+) = AH2 + NAD(+)</text>
        <dbReference type="Rhea" id="RHEA:11356"/>
        <dbReference type="ChEBI" id="CHEBI:13193"/>
        <dbReference type="ChEBI" id="CHEBI:15378"/>
        <dbReference type="ChEBI" id="CHEBI:17499"/>
        <dbReference type="ChEBI" id="CHEBI:57540"/>
        <dbReference type="ChEBI" id="CHEBI:57945"/>
    </reaction>
</comment>
<dbReference type="EMBL" id="CP031356">
    <property type="protein sequence ID" value="AXK46956.1"/>
    <property type="molecule type" value="Genomic_DNA"/>
</dbReference>
<dbReference type="OrthoDB" id="9802028at2"/>
<reference evidence="11 13" key="1">
    <citation type="submission" date="2018-07" db="EMBL/GenBank/DDBJ databases">
        <title>Brachybacterium saurashtrense DSM 23186 genome sequence.</title>
        <authorList>
            <person name="Guo L."/>
        </authorList>
    </citation>
    <scope>NUCLEOTIDE SEQUENCE [LARGE SCALE GENOMIC DNA]</scope>
    <source>
        <strain evidence="11 13">DSM 23186</strain>
    </source>
</reference>
<dbReference type="PANTHER" id="PTHR43557:SF4">
    <property type="entry name" value="APOPTOSIS-INDUCING FACTOR 1, MITOCHONDRIAL"/>
    <property type="match status" value="1"/>
</dbReference>
<dbReference type="InterPro" id="IPR029324">
    <property type="entry name" value="AIF_C"/>
</dbReference>
<dbReference type="SUPFAM" id="SSF51905">
    <property type="entry name" value="FAD/NAD(P)-binding domain"/>
    <property type="match status" value="2"/>
</dbReference>
<dbReference type="AlphaFoldDB" id="A0A345YSQ4"/>
<keyword evidence="7" id="KW-0520">NAD</keyword>
<gene>
    <name evidence="11" type="ORF">DWV08_15895</name>
    <name evidence="12" type="ORF">DXU92_10515</name>
</gene>
<keyword evidence="13" id="KW-1185">Reference proteome</keyword>
<dbReference type="Proteomes" id="UP000282185">
    <property type="component" value="Unassembled WGS sequence"/>
</dbReference>
<dbReference type="GO" id="GO:0005737">
    <property type="term" value="C:cytoplasm"/>
    <property type="evidence" value="ECO:0007669"/>
    <property type="project" value="TreeGrafter"/>
</dbReference>
<dbReference type="GO" id="GO:0071949">
    <property type="term" value="F:FAD binding"/>
    <property type="evidence" value="ECO:0007669"/>
    <property type="project" value="TreeGrafter"/>
</dbReference>